<dbReference type="RefSeq" id="WP_073271195.1">
    <property type="nucleotide sequence ID" value="NZ_FQTU01000013.1"/>
</dbReference>
<reference evidence="1 2" key="1">
    <citation type="submission" date="2016-11" db="EMBL/GenBank/DDBJ databases">
        <authorList>
            <person name="Jaros S."/>
            <person name="Januszkiewicz K."/>
            <person name="Wedrychowicz H."/>
        </authorList>
    </citation>
    <scope>NUCLEOTIDE SEQUENCE [LARGE SCALE GENOMIC DNA]</scope>
    <source>
        <strain evidence="1 2">DSM 14828</strain>
    </source>
</reference>
<protein>
    <submittedName>
        <fullName evidence="1">Uncharacterized protein</fullName>
    </submittedName>
</protein>
<dbReference type="STRING" id="1120975.SAMN02746064_01789"/>
<dbReference type="EMBL" id="FQTU01000013">
    <property type="protein sequence ID" value="SHF06155.1"/>
    <property type="molecule type" value="Genomic_DNA"/>
</dbReference>
<dbReference type="OrthoDB" id="1707234at2"/>
<sequence length="117" mass="13308">MTKKVSHTKFKALLVAYKELDPEIYTELSNHFISTIKSPSDVISSLGISERSAIGLSYRIALYKRWFKDASLEKLNQGYHLGIIEIPASYGDETESFVKDFDKIFGDHVIIVSTEEF</sequence>
<organism evidence="1 2">
    <name type="scientific">Alkalibacter saccharofermentans DSM 14828</name>
    <dbReference type="NCBI Taxonomy" id="1120975"/>
    <lineage>
        <taxon>Bacteria</taxon>
        <taxon>Bacillati</taxon>
        <taxon>Bacillota</taxon>
        <taxon>Clostridia</taxon>
        <taxon>Eubacteriales</taxon>
        <taxon>Eubacteriaceae</taxon>
        <taxon>Alkalibacter</taxon>
    </lineage>
</organism>
<proteinExistence type="predicted"/>
<accession>A0A1M4YJX8</accession>
<evidence type="ECO:0000313" key="1">
    <source>
        <dbReference type="EMBL" id="SHF06155.1"/>
    </source>
</evidence>
<name>A0A1M4YJX8_9FIRM</name>
<dbReference type="Proteomes" id="UP000184251">
    <property type="component" value="Unassembled WGS sequence"/>
</dbReference>
<gene>
    <name evidence="1" type="ORF">SAMN02746064_01789</name>
</gene>
<dbReference type="AlphaFoldDB" id="A0A1M4YJX8"/>
<keyword evidence="2" id="KW-1185">Reference proteome</keyword>
<evidence type="ECO:0000313" key="2">
    <source>
        <dbReference type="Proteomes" id="UP000184251"/>
    </source>
</evidence>